<dbReference type="InterPro" id="IPR038765">
    <property type="entry name" value="Papain-like_cys_pep_sf"/>
</dbReference>
<dbReference type="Pfam" id="PF02338">
    <property type="entry name" value="OTU"/>
    <property type="match status" value="1"/>
</dbReference>
<dbReference type="Gene3D" id="3.90.70.80">
    <property type="match status" value="1"/>
</dbReference>
<dbReference type="GO" id="GO:0004843">
    <property type="term" value="F:cysteine-type deubiquitinase activity"/>
    <property type="evidence" value="ECO:0007669"/>
    <property type="project" value="TreeGrafter"/>
</dbReference>
<keyword evidence="4" id="KW-1185">Reference proteome</keyword>
<dbReference type="InterPro" id="IPR004027">
    <property type="entry name" value="SEC_C_motif"/>
</dbReference>
<dbReference type="SUPFAM" id="SSF54001">
    <property type="entry name" value="Cysteine proteinases"/>
    <property type="match status" value="1"/>
</dbReference>
<dbReference type="Pfam" id="PF02810">
    <property type="entry name" value="SEC-C"/>
    <property type="match status" value="1"/>
</dbReference>
<accession>A0A8J2WFC2</accession>
<dbReference type="OrthoDB" id="415023at2759"/>
<dbReference type="EMBL" id="CAKKNE010000001">
    <property type="protein sequence ID" value="CAH0366255.1"/>
    <property type="molecule type" value="Genomic_DNA"/>
</dbReference>
<dbReference type="Proteomes" id="UP000789595">
    <property type="component" value="Unassembled WGS sequence"/>
</dbReference>
<dbReference type="PANTHER" id="PTHR12419">
    <property type="entry name" value="OTU DOMAIN CONTAINING PROTEIN"/>
    <property type="match status" value="1"/>
</dbReference>
<dbReference type="PANTHER" id="PTHR12419:SF7">
    <property type="entry name" value="OTU DOMAIN-CONTAINING PROTEIN 3"/>
    <property type="match status" value="1"/>
</dbReference>
<feature type="region of interest" description="Disordered" evidence="1">
    <location>
        <begin position="248"/>
        <end position="273"/>
    </location>
</feature>
<gene>
    <name evidence="3" type="ORF">PECAL_1P27350</name>
</gene>
<feature type="domain" description="OTU" evidence="2">
    <location>
        <begin position="57"/>
        <end position="181"/>
    </location>
</feature>
<feature type="compositionally biased region" description="Basic and acidic residues" evidence="1">
    <location>
        <begin position="15"/>
        <end position="29"/>
    </location>
</feature>
<name>A0A8J2WFC2_9STRA</name>
<feature type="compositionally biased region" description="Basic residues" evidence="1">
    <location>
        <begin position="1"/>
        <end position="14"/>
    </location>
</feature>
<sequence length="273" mass="30582">MPKGGKPKQQKKRAEKAAQQKNKKAEREERKRRRKDRDRYTDDEDKRFAAQLAAAGLRVNEVDADGNCLFRALADQVEGSAKHHGKYRDEIVAFMRRDEERFKWFVEDDEDWDDYLARLGRDGEWGGNLELVAAANLRSVNVVVHQLEAPKFEICADDNSATRTVHLSYHGEAHYNSVRLKDDYSAEPSSGLPHIGAEAPRPASPEPVEAPEDRPPKPLKASKAPKGPCPCGSGKRYKKCCRAADLARARQKAQAPREDVDDALAGEVGSLRI</sequence>
<evidence type="ECO:0000256" key="1">
    <source>
        <dbReference type="SAM" id="MobiDB-lite"/>
    </source>
</evidence>
<dbReference type="PROSITE" id="PS50802">
    <property type="entry name" value="OTU"/>
    <property type="match status" value="1"/>
</dbReference>
<dbReference type="AlphaFoldDB" id="A0A8J2WFC2"/>
<dbReference type="GO" id="GO:0016579">
    <property type="term" value="P:protein deubiquitination"/>
    <property type="evidence" value="ECO:0007669"/>
    <property type="project" value="TreeGrafter"/>
</dbReference>
<reference evidence="3" key="1">
    <citation type="submission" date="2021-11" db="EMBL/GenBank/DDBJ databases">
        <authorList>
            <consortium name="Genoscope - CEA"/>
            <person name="William W."/>
        </authorList>
    </citation>
    <scope>NUCLEOTIDE SEQUENCE</scope>
</reference>
<organism evidence="3 4">
    <name type="scientific">Pelagomonas calceolata</name>
    <dbReference type="NCBI Taxonomy" id="35677"/>
    <lineage>
        <taxon>Eukaryota</taxon>
        <taxon>Sar</taxon>
        <taxon>Stramenopiles</taxon>
        <taxon>Ochrophyta</taxon>
        <taxon>Pelagophyceae</taxon>
        <taxon>Pelagomonadales</taxon>
        <taxon>Pelagomonadaceae</taxon>
        <taxon>Pelagomonas</taxon>
    </lineage>
</organism>
<proteinExistence type="predicted"/>
<evidence type="ECO:0000313" key="3">
    <source>
        <dbReference type="EMBL" id="CAH0366255.1"/>
    </source>
</evidence>
<dbReference type="CDD" id="cd22771">
    <property type="entry name" value="OTU_plant_OTU7-like"/>
    <property type="match status" value="1"/>
</dbReference>
<dbReference type="SUPFAM" id="SSF103642">
    <property type="entry name" value="Sec-C motif"/>
    <property type="match status" value="1"/>
</dbReference>
<evidence type="ECO:0000313" key="4">
    <source>
        <dbReference type="Proteomes" id="UP000789595"/>
    </source>
</evidence>
<protein>
    <recommendedName>
        <fullName evidence="2">OTU domain-containing protein</fullName>
    </recommendedName>
</protein>
<dbReference type="InterPro" id="IPR003323">
    <property type="entry name" value="OTU_dom"/>
</dbReference>
<feature type="region of interest" description="Disordered" evidence="1">
    <location>
        <begin position="1"/>
        <end position="42"/>
    </location>
</feature>
<feature type="region of interest" description="Disordered" evidence="1">
    <location>
        <begin position="185"/>
        <end position="236"/>
    </location>
</feature>
<dbReference type="InterPro" id="IPR050704">
    <property type="entry name" value="Peptidase_C85-like"/>
</dbReference>
<evidence type="ECO:0000259" key="2">
    <source>
        <dbReference type="PROSITE" id="PS50802"/>
    </source>
</evidence>
<comment type="caution">
    <text evidence="3">The sequence shown here is derived from an EMBL/GenBank/DDBJ whole genome shotgun (WGS) entry which is preliminary data.</text>
</comment>